<evidence type="ECO:0000256" key="1">
    <source>
        <dbReference type="ARBA" id="ARBA00022860"/>
    </source>
</evidence>
<comment type="similarity">
    <text evidence="2">Belongs to the IQD family.</text>
</comment>
<sequence>MEFVRSFRDKDNNTLIFLAQTESSTCHYIDPSNKHVIVLAATTTAGAKAAVTVAHPAAVVVKLAGYLAKKALWVLKGLVKLQAHLRGHIVRKKIADTMRVMQVLVRVQARARTRASSGFIIKIRCHSNKLSMSHPGPPIPEKYECTRHSNSSSHNQFSNHKRSTVKQNGCDNFDFGKAHLGWHHLECRMEGYRETSIRSTPTDDEKREKILEIDPGKLLFNSTRQRGLHSSYKALSLDQNSQSLTTIDSPLRNSTIAQRSAINFKCIIW</sequence>
<proteinExistence type="inferred from homology"/>
<evidence type="ECO:0008006" key="5">
    <source>
        <dbReference type="Google" id="ProtNLM"/>
    </source>
</evidence>
<protein>
    <recommendedName>
        <fullName evidence="5">DUF4005 domain-containing protein</fullName>
    </recommendedName>
</protein>
<dbReference type="AlphaFoldDB" id="A0A7J7NB46"/>
<accession>A0A7J7NB46</accession>
<keyword evidence="1" id="KW-0112">Calmodulin-binding</keyword>
<comment type="caution">
    <text evidence="3">The sequence shown here is derived from an EMBL/GenBank/DDBJ whole genome shotgun (WGS) entry which is preliminary data.</text>
</comment>
<keyword evidence="4" id="KW-1185">Reference proteome</keyword>
<dbReference type="GO" id="GO:0005516">
    <property type="term" value="F:calmodulin binding"/>
    <property type="evidence" value="ECO:0007669"/>
    <property type="project" value="UniProtKB-KW"/>
</dbReference>
<evidence type="ECO:0000313" key="4">
    <source>
        <dbReference type="Proteomes" id="UP000541444"/>
    </source>
</evidence>
<dbReference type="PANTHER" id="PTHR32295:SF11">
    <property type="entry name" value="PROTEIN IQ-DOMAIN 22"/>
    <property type="match status" value="1"/>
</dbReference>
<evidence type="ECO:0000313" key="3">
    <source>
        <dbReference type="EMBL" id="KAF6164274.1"/>
    </source>
</evidence>
<dbReference type="PANTHER" id="PTHR32295">
    <property type="entry name" value="IQ-DOMAIN 5-RELATED"/>
    <property type="match status" value="1"/>
</dbReference>
<organism evidence="3 4">
    <name type="scientific">Kingdonia uniflora</name>
    <dbReference type="NCBI Taxonomy" id="39325"/>
    <lineage>
        <taxon>Eukaryota</taxon>
        <taxon>Viridiplantae</taxon>
        <taxon>Streptophyta</taxon>
        <taxon>Embryophyta</taxon>
        <taxon>Tracheophyta</taxon>
        <taxon>Spermatophyta</taxon>
        <taxon>Magnoliopsida</taxon>
        <taxon>Ranunculales</taxon>
        <taxon>Circaeasteraceae</taxon>
        <taxon>Kingdonia</taxon>
    </lineage>
</organism>
<evidence type="ECO:0000256" key="2">
    <source>
        <dbReference type="ARBA" id="ARBA00024341"/>
    </source>
</evidence>
<dbReference type="Proteomes" id="UP000541444">
    <property type="component" value="Unassembled WGS sequence"/>
</dbReference>
<reference evidence="3 4" key="1">
    <citation type="journal article" date="2020" name="IScience">
        <title>Genome Sequencing of the Endangered Kingdonia uniflora (Circaeasteraceae, Ranunculales) Reveals Potential Mechanisms of Evolutionary Specialization.</title>
        <authorList>
            <person name="Sun Y."/>
            <person name="Deng T."/>
            <person name="Zhang A."/>
            <person name="Moore M.J."/>
            <person name="Landis J.B."/>
            <person name="Lin N."/>
            <person name="Zhang H."/>
            <person name="Zhang X."/>
            <person name="Huang J."/>
            <person name="Zhang X."/>
            <person name="Sun H."/>
            <person name="Wang H."/>
        </authorList>
    </citation>
    <scope>NUCLEOTIDE SEQUENCE [LARGE SCALE GENOMIC DNA]</scope>
    <source>
        <strain evidence="3">TB1705</strain>
        <tissue evidence="3">Leaf</tissue>
    </source>
</reference>
<dbReference type="PROSITE" id="PS50096">
    <property type="entry name" value="IQ"/>
    <property type="match status" value="1"/>
</dbReference>
<dbReference type="EMBL" id="JACGCM010000938">
    <property type="protein sequence ID" value="KAF6164274.1"/>
    <property type="molecule type" value="Genomic_DNA"/>
</dbReference>
<gene>
    <name evidence="3" type="ORF">GIB67_010244</name>
</gene>
<dbReference type="OrthoDB" id="1686972at2759"/>
<name>A0A7J7NB46_9MAGN</name>